<comment type="caution">
    <text evidence="2">The sequence shown here is derived from an EMBL/GenBank/DDBJ whole genome shotgun (WGS) entry which is preliminary data.</text>
</comment>
<feature type="compositionally biased region" description="Low complexity" evidence="1">
    <location>
        <begin position="263"/>
        <end position="277"/>
    </location>
</feature>
<feature type="region of interest" description="Disordered" evidence="1">
    <location>
        <begin position="1"/>
        <end position="38"/>
    </location>
</feature>
<dbReference type="AlphaFoldDB" id="A0A1Q9EWG4"/>
<evidence type="ECO:0000313" key="2">
    <source>
        <dbReference type="EMBL" id="OLQ11784.1"/>
    </source>
</evidence>
<accession>A0A1Q9EWG4</accession>
<protein>
    <submittedName>
        <fullName evidence="2">Uncharacterized protein</fullName>
    </submittedName>
</protein>
<keyword evidence="3" id="KW-1185">Reference proteome</keyword>
<proteinExistence type="predicted"/>
<dbReference type="EMBL" id="LSRX01000054">
    <property type="protein sequence ID" value="OLQ11784.1"/>
    <property type="molecule type" value="Genomic_DNA"/>
</dbReference>
<evidence type="ECO:0000256" key="1">
    <source>
        <dbReference type="SAM" id="MobiDB-lite"/>
    </source>
</evidence>
<feature type="region of interest" description="Disordered" evidence="1">
    <location>
        <begin position="249"/>
        <end position="277"/>
    </location>
</feature>
<sequence>MRSAAAVAGEGQRQQQATGVRKRVHSASLEATETGRRVGSLCSPVRRLKDRKDSESCLSPLGSGLPRSAPADSADRLGLLRAVMRGVWSVSGSGEGHCARDVGRFPHDKIREGSCAATVRFPAGSTAALRTVAQAPTWSESVSTARAAVAEASAVVAEKAPVWGAQLSQAKAAVAEVASTAASAAGRAAAEASAALEARGTAMEASATLPTPDGAHEIKASATHASSAPVKEPAPPAVKLEETAPDLVPPLLVPASNGGTAEPPQLVAAPLLVPMDP</sequence>
<reference evidence="2 3" key="1">
    <citation type="submission" date="2016-02" db="EMBL/GenBank/DDBJ databases">
        <title>Genome analysis of coral dinoflagellate symbionts highlights evolutionary adaptations to a symbiotic lifestyle.</title>
        <authorList>
            <person name="Aranda M."/>
            <person name="Li Y."/>
            <person name="Liew Y.J."/>
            <person name="Baumgarten S."/>
            <person name="Simakov O."/>
            <person name="Wilson M."/>
            <person name="Piel J."/>
            <person name="Ashoor H."/>
            <person name="Bougouffa S."/>
            <person name="Bajic V.B."/>
            <person name="Ryu T."/>
            <person name="Ravasi T."/>
            <person name="Bayer T."/>
            <person name="Micklem G."/>
            <person name="Kim H."/>
            <person name="Bhak J."/>
            <person name="Lajeunesse T.C."/>
            <person name="Voolstra C.R."/>
        </authorList>
    </citation>
    <scope>NUCLEOTIDE SEQUENCE [LARGE SCALE GENOMIC DNA]</scope>
    <source>
        <strain evidence="2 3">CCMP2467</strain>
    </source>
</reference>
<gene>
    <name evidence="2" type="ORF">AK812_SmicGene4342</name>
</gene>
<dbReference type="OrthoDB" id="10528550at2759"/>
<organism evidence="2 3">
    <name type="scientific">Symbiodinium microadriaticum</name>
    <name type="common">Dinoflagellate</name>
    <name type="synonym">Zooxanthella microadriatica</name>
    <dbReference type="NCBI Taxonomy" id="2951"/>
    <lineage>
        <taxon>Eukaryota</taxon>
        <taxon>Sar</taxon>
        <taxon>Alveolata</taxon>
        <taxon>Dinophyceae</taxon>
        <taxon>Suessiales</taxon>
        <taxon>Symbiodiniaceae</taxon>
        <taxon>Symbiodinium</taxon>
    </lineage>
</organism>
<name>A0A1Q9EWG4_SYMMI</name>
<evidence type="ECO:0000313" key="3">
    <source>
        <dbReference type="Proteomes" id="UP000186817"/>
    </source>
</evidence>
<dbReference type="Proteomes" id="UP000186817">
    <property type="component" value="Unassembled WGS sequence"/>
</dbReference>